<dbReference type="PROSITE" id="PS51704">
    <property type="entry name" value="GP_PDE"/>
    <property type="match status" value="2"/>
</dbReference>
<dbReference type="SUPFAM" id="SSF51695">
    <property type="entry name" value="PLC-like phosphodiesterases"/>
    <property type="match status" value="2"/>
</dbReference>
<protein>
    <submittedName>
        <fullName evidence="2">Glycerophosphoryl diester phosphodiesterase</fullName>
        <ecNumber evidence="2">3.1.4.46</ecNumber>
    </submittedName>
</protein>
<dbReference type="InterPro" id="IPR030395">
    <property type="entry name" value="GP_PDE_dom"/>
</dbReference>
<sequence length="472" mass="52832">MNQSLPYSRPLSIAHRGASAYAPANSIQAFLFAAQLGADMWEVDLRLSADKQILAFHDDNLPDGRKIGELSYAEIQKAVPIDTPPLFKDILNLAQQHKCGIYADIKDREAAIPISNMLTEQKIELAILGSFDQATITLLIEHETPYPLAGLIPVGADPFSFPLDIDVIHLCWERLDRPQDLLDEAFFARCRKEGRKVVLWHEEGPARMSELRGLPVFGICSDQPELVHPFVPPEDWPVQIVCHRGANHIAPENTLKGAVACFAAGFSHVELDVQVTADNKLVAMHDSSLERTSNGTGPVCEKTLKELGNLSAGAWFSDHYADEKIPTLEAYLRLAKSWGRQLYVELKNAPAELVWQSVVSNEMVDSCFFWSFNHDLLVDMRAIAPTAHIMLRRQDFDTLNETLESLSPALVEYTVNDELHDIETLRDKNVLSMLAYNGKDLEVFQSIVALKPDLVNLGYPFEFAAFISDKRE</sequence>
<proteinExistence type="predicted"/>
<dbReference type="EMBL" id="CP018632">
    <property type="protein sequence ID" value="ASJ73396.1"/>
    <property type="molecule type" value="Genomic_DNA"/>
</dbReference>
<dbReference type="Proteomes" id="UP000250079">
    <property type="component" value="Chromosome"/>
</dbReference>
<dbReference type="EC" id="3.1.4.46" evidence="2"/>
<dbReference type="KEGG" id="gai:IMCC3135_16570"/>
<dbReference type="CDD" id="cd08566">
    <property type="entry name" value="GDPD_AtGDE_like"/>
    <property type="match status" value="1"/>
</dbReference>
<feature type="domain" description="GP-PDE" evidence="1">
    <location>
        <begin position="10"/>
        <end position="231"/>
    </location>
</feature>
<dbReference type="Pfam" id="PF03009">
    <property type="entry name" value="GDPD"/>
    <property type="match status" value="2"/>
</dbReference>
<gene>
    <name evidence="2" type="primary">ugpQ_1</name>
    <name evidence="2" type="ORF">IMCC3135_16570</name>
</gene>
<evidence type="ECO:0000313" key="3">
    <source>
        <dbReference type="Proteomes" id="UP000250079"/>
    </source>
</evidence>
<dbReference type="Gene3D" id="3.20.20.190">
    <property type="entry name" value="Phosphatidylinositol (PI) phosphodiesterase"/>
    <property type="match status" value="2"/>
</dbReference>
<dbReference type="RefSeq" id="WP_088918597.1">
    <property type="nucleotide sequence ID" value="NZ_CP018632.1"/>
</dbReference>
<dbReference type="OrthoDB" id="9795622at2"/>
<feature type="domain" description="GP-PDE" evidence="1">
    <location>
        <begin position="238"/>
        <end position="472"/>
    </location>
</feature>
<keyword evidence="2" id="KW-0378">Hydrolase</keyword>
<dbReference type="PANTHER" id="PTHR46211:SF14">
    <property type="entry name" value="GLYCEROPHOSPHODIESTER PHOSPHODIESTERASE"/>
    <property type="match status" value="1"/>
</dbReference>
<organism evidence="2 3">
    <name type="scientific">Granulosicoccus antarcticus IMCC3135</name>
    <dbReference type="NCBI Taxonomy" id="1192854"/>
    <lineage>
        <taxon>Bacteria</taxon>
        <taxon>Pseudomonadati</taxon>
        <taxon>Pseudomonadota</taxon>
        <taxon>Gammaproteobacteria</taxon>
        <taxon>Chromatiales</taxon>
        <taxon>Granulosicoccaceae</taxon>
        <taxon>Granulosicoccus</taxon>
    </lineage>
</organism>
<dbReference type="InterPro" id="IPR017946">
    <property type="entry name" value="PLC-like_Pdiesterase_TIM-brl"/>
</dbReference>
<dbReference type="AlphaFoldDB" id="A0A2Z2NPM1"/>
<keyword evidence="3" id="KW-1185">Reference proteome</keyword>
<accession>A0A2Z2NPM1</accession>
<name>A0A2Z2NPM1_9GAMM</name>
<dbReference type="GO" id="GO:0008889">
    <property type="term" value="F:glycerophosphodiester phosphodiesterase activity"/>
    <property type="evidence" value="ECO:0007669"/>
    <property type="project" value="UniProtKB-EC"/>
</dbReference>
<dbReference type="PANTHER" id="PTHR46211">
    <property type="entry name" value="GLYCEROPHOSPHORYL DIESTER PHOSPHODIESTERASE"/>
    <property type="match status" value="1"/>
</dbReference>
<evidence type="ECO:0000259" key="1">
    <source>
        <dbReference type="PROSITE" id="PS51704"/>
    </source>
</evidence>
<dbReference type="CDD" id="cd08556">
    <property type="entry name" value="GDPD"/>
    <property type="match status" value="1"/>
</dbReference>
<evidence type="ECO:0000313" key="2">
    <source>
        <dbReference type="EMBL" id="ASJ73396.1"/>
    </source>
</evidence>
<reference evidence="2 3" key="1">
    <citation type="submission" date="2016-12" db="EMBL/GenBank/DDBJ databases">
        <authorList>
            <person name="Song W.-J."/>
            <person name="Kurnit D.M."/>
        </authorList>
    </citation>
    <scope>NUCLEOTIDE SEQUENCE [LARGE SCALE GENOMIC DNA]</scope>
    <source>
        <strain evidence="2 3">IMCC3135</strain>
    </source>
</reference>
<dbReference type="GO" id="GO:0006629">
    <property type="term" value="P:lipid metabolic process"/>
    <property type="evidence" value="ECO:0007669"/>
    <property type="project" value="InterPro"/>
</dbReference>